<dbReference type="EMBL" id="JADCNM010000002">
    <property type="protein sequence ID" value="KAG0493443.1"/>
    <property type="molecule type" value="Genomic_DNA"/>
</dbReference>
<comment type="caution">
    <text evidence="1">The sequence shown here is derived from an EMBL/GenBank/DDBJ whole genome shotgun (WGS) entry which is preliminary data.</text>
</comment>
<sequence>MVDFTGFLEKSVRPPGETRRSPERELGIRWAAASNHISPTARRRFTKIEKMVLTAAKLGLRWWWPRRGQCGGVCTCCEHVRRDGGCPWRGARNLVLPTKPWSYRFRGDLDWISRTYFGGQRGV</sequence>
<dbReference type="AlphaFoldDB" id="A0A835RWR3"/>
<proteinExistence type="predicted"/>
<accession>A0A835RWR3</accession>
<dbReference type="Proteomes" id="UP000639772">
    <property type="component" value="Unassembled WGS sequence"/>
</dbReference>
<gene>
    <name evidence="1" type="ORF">HPP92_004437</name>
</gene>
<evidence type="ECO:0000313" key="2">
    <source>
        <dbReference type="Proteomes" id="UP000639772"/>
    </source>
</evidence>
<name>A0A835RWR3_VANPL</name>
<evidence type="ECO:0000313" key="1">
    <source>
        <dbReference type="EMBL" id="KAG0493443.1"/>
    </source>
</evidence>
<reference evidence="1 2" key="1">
    <citation type="journal article" date="2020" name="Nat. Food">
        <title>A phased Vanilla planifolia genome enables genetic improvement of flavour and production.</title>
        <authorList>
            <person name="Hasing T."/>
            <person name="Tang H."/>
            <person name="Brym M."/>
            <person name="Khazi F."/>
            <person name="Huang T."/>
            <person name="Chambers A.H."/>
        </authorList>
    </citation>
    <scope>NUCLEOTIDE SEQUENCE [LARGE SCALE GENOMIC DNA]</scope>
    <source>
        <tissue evidence="1">Leaf</tissue>
    </source>
</reference>
<protein>
    <submittedName>
        <fullName evidence="1">Uncharacterized protein</fullName>
    </submittedName>
</protein>
<organism evidence="1 2">
    <name type="scientific">Vanilla planifolia</name>
    <name type="common">Vanilla</name>
    <dbReference type="NCBI Taxonomy" id="51239"/>
    <lineage>
        <taxon>Eukaryota</taxon>
        <taxon>Viridiplantae</taxon>
        <taxon>Streptophyta</taxon>
        <taxon>Embryophyta</taxon>
        <taxon>Tracheophyta</taxon>
        <taxon>Spermatophyta</taxon>
        <taxon>Magnoliopsida</taxon>
        <taxon>Liliopsida</taxon>
        <taxon>Asparagales</taxon>
        <taxon>Orchidaceae</taxon>
        <taxon>Vanilloideae</taxon>
        <taxon>Vanilleae</taxon>
        <taxon>Vanilla</taxon>
    </lineage>
</organism>